<gene>
    <name evidence="1" type="ORF">CRP01_33095</name>
</gene>
<dbReference type="AlphaFoldDB" id="A0A2D0N102"/>
<dbReference type="Proteomes" id="UP000223913">
    <property type="component" value="Unassembled WGS sequence"/>
</dbReference>
<dbReference type="OrthoDB" id="6316384at2"/>
<accession>A0A2D0N102</accession>
<comment type="caution">
    <text evidence="1">The sequence shown here is derived from an EMBL/GenBank/DDBJ whole genome shotgun (WGS) entry which is preliminary data.</text>
</comment>
<protein>
    <submittedName>
        <fullName evidence="1">Uncharacterized protein</fullName>
    </submittedName>
</protein>
<reference evidence="1 2" key="1">
    <citation type="submission" date="2017-10" db="EMBL/GenBank/DDBJ databases">
        <title>The draft genome sequence of Lewinella nigricans NBRC 102662.</title>
        <authorList>
            <person name="Wang K."/>
        </authorList>
    </citation>
    <scope>NUCLEOTIDE SEQUENCE [LARGE SCALE GENOMIC DNA]</scope>
    <source>
        <strain evidence="1 2">NBRC 102662</strain>
    </source>
</reference>
<proteinExistence type="predicted"/>
<sequence>MNIYTDKTQENKNQSVAGCIFQKQSSSKSTFQFIDNRSQVFQKRKFQEMANNHIQKNPLQYIDNRPETIIQRKLKEMANNTPQVYQLKASQDNQQTKRTIPFRVNLSPKLSKVEKTVVQRYPISTKETSPHFSSTRGRPSERNRKTVREAILDDIISKGPKNDLEKKLISSQAEKDSFLNGAWLSSNNADLCHKNSISDIENVLVRYGNNIMAGGALDLHTQYWVNVVSGGDTHAVSLFQIISDKSQGVQKIGRAINDLIKLLDSSAANYYPGINYVNRSVSFRPDPHVDMTTVADEGSLTPRSREILDHRKALATSGGYPYTAPRIDVDSYGQWVQTSSAGYVLVDPTQKF</sequence>
<evidence type="ECO:0000313" key="2">
    <source>
        <dbReference type="Proteomes" id="UP000223913"/>
    </source>
</evidence>
<organism evidence="1 2">
    <name type="scientific">Flavilitoribacter nigricans (strain ATCC 23147 / DSM 23189 / NBRC 102662 / NCIMB 1420 / SS-2)</name>
    <name type="common">Lewinella nigricans</name>
    <dbReference type="NCBI Taxonomy" id="1122177"/>
    <lineage>
        <taxon>Bacteria</taxon>
        <taxon>Pseudomonadati</taxon>
        <taxon>Bacteroidota</taxon>
        <taxon>Saprospiria</taxon>
        <taxon>Saprospirales</taxon>
        <taxon>Lewinellaceae</taxon>
        <taxon>Flavilitoribacter</taxon>
    </lineage>
</organism>
<name>A0A2D0N102_FLAN2</name>
<evidence type="ECO:0000313" key="1">
    <source>
        <dbReference type="EMBL" id="PHN02175.1"/>
    </source>
</evidence>
<dbReference type="RefSeq" id="WP_099154366.1">
    <property type="nucleotide sequence ID" value="NZ_PDUD01000043.1"/>
</dbReference>
<dbReference type="EMBL" id="PDUD01000043">
    <property type="protein sequence ID" value="PHN02175.1"/>
    <property type="molecule type" value="Genomic_DNA"/>
</dbReference>
<keyword evidence="2" id="KW-1185">Reference proteome</keyword>